<evidence type="ECO:0000313" key="1">
    <source>
        <dbReference type="EMBL" id="ABT14575.1"/>
    </source>
</evidence>
<protein>
    <submittedName>
        <fullName evidence="1">Uncharacterized protein b176R</fullName>
    </submittedName>
</protein>
<organism evidence="1 2">
    <name type="scientific">Paramecium bursaria Chlorella virus NY2A</name>
    <name type="common">PBCV-NY2A</name>
    <dbReference type="NCBI Taxonomy" id="46021"/>
    <lineage>
        <taxon>Viruses</taxon>
        <taxon>Varidnaviria</taxon>
        <taxon>Bamfordvirae</taxon>
        <taxon>Nucleocytoviricota</taxon>
        <taxon>Megaviricetes</taxon>
        <taxon>Algavirales</taxon>
        <taxon>Phycodnaviridae</taxon>
        <taxon>Chlorovirus</taxon>
        <taxon>Chlorovirus americanus</taxon>
    </lineage>
</organism>
<name>A7IW51_PBCVN</name>
<keyword evidence="2" id="KW-1185">Reference proteome</keyword>
<gene>
    <name evidence="1" type="primary">b176R</name>
    <name evidence="1" type="ORF">NY2A_b176R</name>
</gene>
<organismHost>
    <name type="scientific">Chlorella</name>
    <dbReference type="NCBI Taxonomy" id="3071"/>
</organismHost>
<reference evidence="1 2" key="1">
    <citation type="journal article" date="2007" name="Virology">
        <title>Sequence and annotation of the 369-kb NY-2A and the 345-kb AR158 viruses that infect Chlorella NC64A.</title>
        <authorList>
            <person name="Fitzgerald L.A."/>
            <person name="Graves M.V."/>
            <person name="Li X."/>
            <person name="Feldblyum T."/>
            <person name="Nierman W.C."/>
            <person name="Van Etten J.L."/>
        </authorList>
    </citation>
    <scope>NUCLEOTIDE SEQUENCE [LARGE SCALE GENOMIC DNA]</scope>
    <source>
        <strain evidence="1 2">NY-2A</strain>
    </source>
</reference>
<dbReference type="EMBL" id="DQ491002">
    <property type="protein sequence ID" value="ABT14575.1"/>
    <property type="molecule type" value="Genomic_DNA"/>
</dbReference>
<evidence type="ECO:0000313" key="2">
    <source>
        <dbReference type="Proteomes" id="UP000202419"/>
    </source>
</evidence>
<sequence length="74" mass="8756">MLLNHTTINILWFVKWVKTSIRDLSTVLPQNPLKAFRNYLVRRNRSQILFTVRIVGVKNRTIVTHLLSIISREI</sequence>
<dbReference type="RefSeq" id="YP_001497372.1">
    <property type="nucleotide sequence ID" value="NC_009898.1"/>
</dbReference>
<dbReference type="GeneID" id="5659074"/>
<dbReference type="KEGG" id="vg:5659074"/>
<dbReference type="Proteomes" id="UP000202419">
    <property type="component" value="Segment"/>
</dbReference>
<proteinExistence type="predicted"/>
<accession>A7IW51</accession>